<dbReference type="InterPro" id="IPR007235">
    <property type="entry name" value="Glyco_trans_28_C"/>
</dbReference>
<sequence length="173" mass="18657">KKIVLLAGGTDFTCGPIAKTAQEILRACRNAFLVVLAGRDKKLLTKLGQIAATNPRLKPLGFTDRAHELVEVASLMVTKAGGITTAECLAKGRAMVLLRPVPGHESGNAEYLARQGAAVVARKNDDVAETVRGLLADQNALKKLSENARRLHKPATRTITEAIRRICDEIARR</sequence>
<feature type="domain" description="Glycosyl transferase family 28 C-terminal" evidence="1">
    <location>
        <begin position="30"/>
        <end position="148"/>
    </location>
</feature>
<organism evidence="2">
    <name type="scientific">marine sediment metagenome</name>
    <dbReference type="NCBI Taxonomy" id="412755"/>
    <lineage>
        <taxon>unclassified sequences</taxon>
        <taxon>metagenomes</taxon>
        <taxon>ecological metagenomes</taxon>
    </lineage>
</organism>
<dbReference type="AlphaFoldDB" id="X0YNW9"/>
<reference evidence="2" key="1">
    <citation type="journal article" date="2014" name="Front. Microbiol.">
        <title>High frequency of phylogenetically diverse reductive dehalogenase-homologous genes in deep subseafloor sedimentary metagenomes.</title>
        <authorList>
            <person name="Kawai M."/>
            <person name="Futagami T."/>
            <person name="Toyoda A."/>
            <person name="Takaki Y."/>
            <person name="Nishi S."/>
            <person name="Hori S."/>
            <person name="Arai W."/>
            <person name="Tsubouchi T."/>
            <person name="Morono Y."/>
            <person name="Uchiyama I."/>
            <person name="Ito T."/>
            <person name="Fujiyama A."/>
            <person name="Inagaki F."/>
            <person name="Takami H."/>
        </authorList>
    </citation>
    <scope>NUCLEOTIDE SEQUENCE</scope>
    <source>
        <strain evidence="2">Expedition CK06-06</strain>
    </source>
</reference>
<dbReference type="GO" id="GO:0016758">
    <property type="term" value="F:hexosyltransferase activity"/>
    <property type="evidence" value="ECO:0007669"/>
    <property type="project" value="InterPro"/>
</dbReference>
<dbReference type="Pfam" id="PF04101">
    <property type="entry name" value="Glyco_tran_28_C"/>
    <property type="match status" value="1"/>
</dbReference>
<dbReference type="PANTHER" id="PTHR43025:SF3">
    <property type="entry name" value="MONOGALACTOSYLDIACYLGLYCEROL SYNTHASE 1, CHLOROPLASTIC"/>
    <property type="match status" value="1"/>
</dbReference>
<evidence type="ECO:0000313" key="2">
    <source>
        <dbReference type="EMBL" id="GAG38421.1"/>
    </source>
</evidence>
<name>X0YNW9_9ZZZZ</name>
<dbReference type="Gene3D" id="3.40.50.2000">
    <property type="entry name" value="Glycogen Phosphorylase B"/>
    <property type="match status" value="1"/>
</dbReference>
<dbReference type="EMBL" id="BARS01047289">
    <property type="protein sequence ID" value="GAG38421.1"/>
    <property type="molecule type" value="Genomic_DNA"/>
</dbReference>
<feature type="non-terminal residue" evidence="2">
    <location>
        <position position="1"/>
    </location>
</feature>
<accession>X0YNW9</accession>
<gene>
    <name evidence="2" type="ORF">S01H1_71052</name>
</gene>
<comment type="caution">
    <text evidence="2">The sequence shown here is derived from an EMBL/GenBank/DDBJ whole genome shotgun (WGS) entry which is preliminary data.</text>
</comment>
<dbReference type="InterPro" id="IPR050519">
    <property type="entry name" value="Glycosyltransf_28_UgtP"/>
</dbReference>
<dbReference type="PANTHER" id="PTHR43025">
    <property type="entry name" value="MONOGALACTOSYLDIACYLGLYCEROL SYNTHASE"/>
    <property type="match status" value="1"/>
</dbReference>
<dbReference type="SUPFAM" id="SSF53756">
    <property type="entry name" value="UDP-Glycosyltransferase/glycogen phosphorylase"/>
    <property type="match status" value="1"/>
</dbReference>
<proteinExistence type="predicted"/>
<evidence type="ECO:0000259" key="1">
    <source>
        <dbReference type="Pfam" id="PF04101"/>
    </source>
</evidence>
<protein>
    <recommendedName>
        <fullName evidence="1">Glycosyl transferase family 28 C-terminal domain-containing protein</fullName>
    </recommendedName>
</protein>